<comment type="caution">
    <text evidence="2">The sequence shown here is derived from an EMBL/GenBank/DDBJ whole genome shotgun (WGS) entry which is preliminary data.</text>
</comment>
<keyword evidence="1" id="KW-1133">Transmembrane helix</keyword>
<feature type="transmembrane region" description="Helical" evidence="1">
    <location>
        <begin position="32"/>
        <end position="57"/>
    </location>
</feature>
<evidence type="ECO:0008006" key="4">
    <source>
        <dbReference type="Google" id="ProtNLM"/>
    </source>
</evidence>
<keyword evidence="1" id="KW-0812">Transmembrane</keyword>
<protein>
    <recommendedName>
        <fullName evidence="4">DUF2085 domain-containing protein</fullName>
    </recommendedName>
</protein>
<organism evidence="2 3">
    <name type="scientific">Thomasclavelia spiroformis</name>
    <dbReference type="NCBI Taxonomy" id="29348"/>
    <lineage>
        <taxon>Bacteria</taxon>
        <taxon>Bacillati</taxon>
        <taxon>Bacillota</taxon>
        <taxon>Erysipelotrichia</taxon>
        <taxon>Erysipelotrichales</taxon>
        <taxon>Coprobacillaceae</taxon>
        <taxon>Thomasclavelia</taxon>
    </lineage>
</organism>
<name>A0A1Y4QB64_9FIRM</name>
<keyword evidence="1" id="KW-0472">Membrane</keyword>
<dbReference type="InterPro" id="IPR019206">
    <property type="entry name" value="DUF2085_TM"/>
</dbReference>
<feature type="transmembrane region" description="Helical" evidence="1">
    <location>
        <begin position="64"/>
        <end position="90"/>
    </location>
</feature>
<dbReference type="RefSeq" id="WP_087258295.1">
    <property type="nucleotide sequence ID" value="NZ_CAJKXS010000104.1"/>
</dbReference>
<evidence type="ECO:0000256" key="1">
    <source>
        <dbReference type="SAM" id="Phobius"/>
    </source>
</evidence>
<dbReference type="AlphaFoldDB" id="A0A1Y4QB64"/>
<dbReference type="Pfam" id="PF09858">
    <property type="entry name" value="DUF2085"/>
    <property type="match status" value="1"/>
</dbReference>
<dbReference type="EMBL" id="NFLB01000018">
    <property type="protein sequence ID" value="OUQ03635.1"/>
    <property type="molecule type" value="Genomic_DNA"/>
</dbReference>
<gene>
    <name evidence="2" type="ORF">B5E91_12535</name>
</gene>
<proteinExistence type="predicted"/>
<evidence type="ECO:0000313" key="3">
    <source>
        <dbReference type="Proteomes" id="UP000196258"/>
    </source>
</evidence>
<evidence type="ECO:0000313" key="2">
    <source>
        <dbReference type="EMBL" id="OUQ03635.1"/>
    </source>
</evidence>
<accession>A0A1Y4QB64</accession>
<dbReference type="Proteomes" id="UP000196258">
    <property type="component" value="Unassembled WGS sequence"/>
</dbReference>
<feature type="transmembrane region" description="Helical" evidence="1">
    <location>
        <begin position="96"/>
        <end position="117"/>
    </location>
</feature>
<reference evidence="3" key="1">
    <citation type="submission" date="2017-04" db="EMBL/GenBank/DDBJ databases">
        <title>Function of individual gut microbiota members based on whole genome sequencing of pure cultures obtained from chicken caecum.</title>
        <authorList>
            <person name="Medvecky M."/>
            <person name="Cejkova D."/>
            <person name="Polansky O."/>
            <person name="Karasova D."/>
            <person name="Kubasova T."/>
            <person name="Cizek A."/>
            <person name="Rychlik I."/>
        </authorList>
    </citation>
    <scope>NUCLEOTIDE SEQUENCE [LARGE SCALE GENOMIC DNA]</scope>
    <source>
        <strain evidence="3">An149</strain>
    </source>
</reference>
<sequence>MMNSFFQLLWQRIMNIGKIPLCNGLASRAPHFLGICFPLCYRCLFIVLGCFITLIICYRKKIKISLWIILLCVIPMIFDGGIQTFFGIISTNVRRSITGGLFGFGIGAFLSKLYMYLDEKE</sequence>